<keyword evidence="1" id="KW-0479">Metal-binding</keyword>
<keyword evidence="6" id="KW-1185">Reference proteome</keyword>
<evidence type="ECO:0000259" key="4">
    <source>
        <dbReference type="Pfam" id="PF02892"/>
    </source>
</evidence>
<dbReference type="Pfam" id="PF02892">
    <property type="entry name" value="zf-BED"/>
    <property type="match status" value="1"/>
</dbReference>
<proteinExistence type="predicted"/>
<evidence type="ECO:0000313" key="5">
    <source>
        <dbReference type="EMBL" id="MEQ2221216.1"/>
    </source>
</evidence>
<dbReference type="InterPro" id="IPR003656">
    <property type="entry name" value="Znf_BED"/>
</dbReference>
<reference evidence="5 6" key="1">
    <citation type="submission" date="2021-06" db="EMBL/GenBank/DDBJ databases">
        <authorList>
            <person name="Palmer J.M."/>
        </authorList>
    </citation>
    <scope>NUCLEOTIDE SEQUENCE [LARGE SCALE GENOMIC DNA]</scope>
    <source>
        <strain evidence="6">if_2019</strain>
        <tissue evidence="5">Muscle</tissue>
    </source>
</reference>
<name>A0ABV0SM57_9TELE</name>
<comment type="caution">
    <text evidence="5">The sequence shown here is derived from an EMBL/GenBank/DDBJ whole genome shotgun (WGS) entry which is preliminary data.</text>
</comment>
<keyword evidence="3" id="KW-0862">Zinc</keyword>
<evidence type="ECO:0000256" key="3">
    <source>
        <dbReference type="ARBA" id="ARBA00022833"/>
    </source>
</evidence>
<keyword evidence="2" id="KW-0863">Zinc-finger</keyword>
<dbReference type="Proteomes" id="UP001482620">
    <property type="component" value="Unassembled WGS sequence"/>
</dbReference>
<evidence type="ECO:0000313" key="6">
    <source>
        <dbReference type="Proteomes" id="UP001482620"/>
    </source>
</evidence>
<organism evidence="5 6">
    <name type="scientific">Ilyodon furcidens</name>
    <name type="common">goldbreast splitfin</name>
    <dbReference type="NCBI Taxonomy" id="33524"/>
    <lineage>
        <taxon>Eukaryota</taxon>
        <taxon>Metazoa</taxon>
        <taxon>Chordata</taxon>
        <taxon>Craniata</taxon>
        <taxon>Vertebrata</taxon>
        <taxon>Euteleostomi</taxon>
        <taxon>Actinopterygii</taxon>
        <taxon>Neopterygii</taxon>
        <taxon>Teleostei</taxon>
        <taxon>Neoteleostei</taxon>
        <taxon>Acanthomorphata</taxon>
        <taxon>Ovalentaria</taxon>
        <taxon>Atherinomorphae</taxon>
        <taxon>Cyprinodontiformes</taxon>
        <taxon>Goodeidae</taxon>
        <taxon>Ilyodon</taxon>
    </lineage>
</organism>
<evidence type="ECO:0000256" key="1">
    <source>
        <dbReference type="ARBA" id="ARBA00022723"/>
    </source>
</evidence>
<evidence type="ECO:0000256" key="2">
    <source>
        <dbReference type="ARBA" id="ARBA00022771"/>
    </source>
</evidence>
<protein>
    <recommendedName>
        <fullName evidence="4">BED-type domain-containing protein</fullName>
    </recommendedName>
</protein>
<gene>
    <name evidence="5" type="ORF">ILYODFUR_013497</name>
</gene>
<dbReference type="EMBL" id="JAHRIQ010001100">
    <property type="protein sequence ID" value="MEQ2221216.1"/>
    <property type="molecule type" value="Genomic_DNA"/>
</dbReference>
<feature type="domain" description="BED-type" evidence="4">
    <location>
        <begin position="13"/>
        <end position="43"/>
    </location>
</feature>
<accession>A0ABV0SM57</accession>
<sequence>CHKCGITLHLTGKKTVQCMDCETELAFCNDTSSMLQHLSRKHPLQQRTPPHQQRRSMFIINSHLKSSPARRILLMKHIRKLQMSAERDPVMYEETESEVWYIKSSLYYP</sequence>
<feature type="non-terminal residue" evidence="5">
    <location>
        <position position="1"/>
    </location>
</feature>